<dbReference type="STRING" id="421058.SAMN05421866_1594"/>
<accession>A0A1M5NWZ2</accession>
<keyword evidence="1 4" id="KW-0808">Transferase</keyword>
<dbReference type="AlphaFoldDB" id="A0A1M5NWZ2"/>
<dbReference type="PROSITE" id="PS51186">
    <property type="entry name" value="GNAT"/>
    <property type="match status" value="1"/>
</dbReference>
<reference evidence="5" key="1">
    <citation type="submission" date="2016-11" db="EMBL/GenBank/DDBJ databases">
        <authorList>
            <person name="Varghese N."/>
            <person name="Submissions S."/>
        </authorList>
    </citation>
    <scope>NUCLEOTIDE SEQUENCE [LARGE SCALE GENOMIC DNA]</scope>
    <source>
        <strain evidence="5">DSM 19055</strain>
    </source>
</reference>
<evidence type="ECO:0000256" key="1">
    <source>
        <dbReference type="ARBA" id="ARBA00022679"/>
    </source>
</evidence>
<dbReference type="CDD" id="cd04301">
    <property type="entry name" value="NAT_SF"/>
    <property type="match status" value="1"/>
</dbReference>
<dbReference type="Proteomes" id="UP000184047">
    <property type="component" value="Unassembled WGS sequence"/>
</dbReference>
<evidence type="ECO:0000313" key="4">
    <source>
        <dbReference type="EMBL" id="SHG94030.1"/>
    </source>
</evidence>
<dbReference type="Pfam" id="PF00583">
    <property type="entry name" value="Acetyltransf_1"/>
    <property type="match status" value="1"/>
</dbReference>
<evidence type="ECO:0000256" key="2">
    <source>
        <dbReference type="ARBA" id="ARBA00023315"/>
    </source>
</evidence>
<dbReference type="InterPro" id="IPR016181">
    <property type="entry name" value="Acyl_CoA_acyltransferase"/>
</dbReference>
<dbReference type="InterPro" id="IPR000182">
    <property type="entry name" value="GNAT_dom"/>
</dbReference>
<dbReference type="InterPro" id="IPR051016">
    <property type="entry name" value="Diverse_Substrate_AcTransf"/>
</dbReference>
<evidence type="ECO:0000259" key="3">
    <source>
        <dbReference type="PROSITE" id="PS51186"/>
    </source>
</evidence>
<proteinExistence type="predicted"/>
<name>A0A1M5NWZ2_9FLAO</name>
<dbReference type="PANTHER" id="PTHR10545:SF29">
    <property type="entry name" value="GH14572P-RELATED"/>
    <property type="match status" value="1"/>
</dbReference>
<evidence type="ECO:0000313" key="5">
    <source>
        <dbReference type="Proteomes" id="UP000184047"/>
    </source>
</evidence>
<dbReference type="Gene3D" id="3.40.630.30">
    <property type="match status" value="1"/>
</dbReference>
<protein>
    <submittedName>
        <fullName evidence="4">L-amino acid N-acyltransferase YncA</fullName>
    </submittedName>
</protein>
<keyword evidence="2 4" id="KW-0012">Acyltransferase</keyword>
<dbReference type="RefSeq" id="WP_073061586.1">
    <property type="nucleotide sequence ID" value="NZ_FQWT01000002.1"/>
</dbReference>
<dbReference type="GO" id="GO:0008080">
    <property type="term" value="F:N-acetyltransferase activity"/>
    <property type="evidence" value="ECO:0007669"/>
    <property type="project" value="TreeGrafter"/>
</dbReference>
<gene>
    <name evidence="4" type="ORF">SAMN05421866_1594</name>
</gene>
<dbReference type="EMBL" id="FQWT01000002">
    <property type="protein sequence ID" value="SHG94030.1"/>
    <property type="molecule type" value="Genomic_DNA"/>
</dbReference>
<dbReference type="OrthoDB" id="9805924at2"/>
<organism evidence="4 5">
    <name type="scientific">Chryseobacterium oranimense</name>
    <dbReference type="NCBI Taxonomy" id="421058"/>
    <lineage>
        <taxon>Bacteria</taxon>
        <taxon>Pseudomonadati</taxon>
        <taxon>Bacteroidota</taxon>
        <taxon>Flavobacteriia</taxon>
        <taxon>Flavobacteriales</taxon>
        <taxon>Weeksellaceae</taxon>
        <taxon>Chryseobacterium group</taxon>
        <taxon>Chryseobacterium</taxon>
    </lineage>
</organism>
<dbReference type="PANTHER" id="PTHR10545">
    <property type="entry name" value="DIAMINE N-ACETYLTRANSFERASE"/>
    <property type="match status" value="1"/>
</dbReference>
<dbReference type="SUPFAM" id="SSF55729">
    <property type="entry name" value="Acyl-CoA N-acyltransferases (Nat)"/>
    <property type="match status" value="1"/>
</dbReference>
<sequence>MKIRFAEEKDLSSIIELCKAHAQYERSSFKEENKKELLSEHLLNPDSNIKCLVAESDTEIIGYATFFKQFSTWDAGYYMYVDCLFLTENARGNGTGKQIMELIRAHSKEEDCSVIQWQTPSFNTGAIKFYTRLGAESKNKERFFWKV</sequence>
<feature type="domain" description="N-acetyltransferase" evidence="3">
    <location>
        <begin position="1"/>
        <end position="147"/>
    </location>
</feature>
<keyword evidence="5" id="KW-1185">Reference proteome</keyword>